<evidence type="ECO:0000259" key="2">
    <source>
        <dbReference type="Pfam" id="PF24756"/>
    </source>
</evidence>
<proteinExistence type="predicted"/>
<reference evidence="3 4" key="1">
    <citation type="submission" date="2019-12" db="EMBL/GenBank/DDBJ databases">
        <authorList>
            <person name="Alioto T."/>
            <person name="Alioto T."/>
            <person name="Gomez Garrido J."/>
        </authorList>
    </citation>
    <scope>NUCLEOTIDE SEQUENCE [LARGE SCALE GENOMIC DNA]</scope>
</reference>
<evidence type="ECO:0000313" key="4">
    <source>
        <dbReference type="Proteomes" id="UP000594638"/>
    </source>
</evidence>
<dbReference type="OrthoDB" id="757982at2759"/>
<evidence type="ECO:0000256" key="1">
    <source>
        <dbReference type="SAM" id="MobiDB-lite"/>
    </source>
</evidence>
<organism evidence="3 4">
    <name type="scientific">Olea europaea subsp. europaea</name>
    <dbReference type="NCBI Taxonomy" id="158383"/>
    <lineage>
        <taxon>Eukaryota</taxon>
        <taxon>Viridiplantae</taxon>
        <taxon>Streptophyta</taxon>
        <taxon>Embryophyta</taxon>
        <taxon>Tracheophyta</taxon>
        <taxon>Spermatophyta</taxon>
        <taxon>Magnoliopsida</taxon>
        <taxon>eudicotyledons</taxon>
        <taxon>Gunneridae</taxon>
        <taxon>Pentapetalae</taxon>
        <taxon>asterids</taxon>
        <taxon>lamiids</taxon>
        <taxon>Lamiales</taxon>
        <taxon>Oleaceae</taxon>
        <taxon>Oleeae</taxon>
        <taxon>Olea</taxon>
    </lineage>
</organism>
<dbReference type="AlphaFoldDB" id="A0A8S0RW08"/>
<dbReference type="Proteomes" id="UP000594638">
    <property type="component" value="Unassembled WGS sequence"/>
</dbReference>
<dbReference type="EMBL" id="CACTIH010003723">
    <property type="protein sequence ID" value="CAA2983177.1"/>
    <property type="molecule type" value="Genomic_DNA"/>
</dbReference>
<dbReference type="Pfam" id="PF24756">
    <property type="entry name" value="THD_CWZF3-5-7"/>
    <property type="match status" value="1"/>
</dbReference>
<feature type="compositionally biased region" description="Basic and acidic residues" evidence="1">
    <location>
        <begin position="13"/>
        <end position="24"/>
    </location>
</feature>
<dbReference type="PANTHER" id="PTHR46524:SF12">
    <property type="entry name" value="CW-TYPE DOMAIN-CONTAINING PROTEIN"/>
    <property type="match status" value="1"/>
</dbReference>
<gene>
    <name evidence="3" type="ORF">OLEA9_A112324</name>
</gene>
<keyword evidence="4" id="KW-1185">Reference proteome</keyword>
<evidence type="ECO:0000313" key="3">
    <source>
        <dbReference type="EMBL" id="CAA2983177.1"/>
    </source>
</evidence>
<name>A0A8S0RW08_OLEEU</name>
<comment type="caution">
    <text evidence="3">The sequence shown here is derived from an EMBL/GenBank/DDBJ whole genome shotgun (WGS) entry which is preliminary data.</text>
</comment>
<dbReference type="Gramene" id="OE9A112324T1">
    <property type="protein sequence ID" value="OE9A112324C1"/>
    <property type="gene ID" value="OE9A112324"/>
</dbReference>
<dbReference type="InterPro" id="IPR055300">
    <property type="entry name" value="CWZF3/5/7"/>
</dbReference>
<feature type="region of interest" description="Disordered" evidence="1">
    <location>
        <begin position="81"/>
        <end position="105"/>
    </location>
</feature>
<feature type="domain" description="CWZF3/5/7 THD" evidence="2">
    <location>
        <begin position="165"/>
        <end position="394"/>
    </location>
</feature>
<feature type="compositionally biased region" description="Polar residues" evidence="1">
    <location>
        <begin position="1"/>
        <end position="12"/>
    </location>
</feature>
<sequence length="404" mass="44524">MEQHSQCTTSVRVSERSHSKERMNKNCSKRGTSLLPMDNNRTSGVNFARVAERVSSPQIDLECLDTDKNLKAEAVIDHNCQGDKQDKLPPSKSVPGSLKGNFTDLRPLDTSAVGDLSNVSEEPANTRHQHATNNVNRHIVADGALSQNISIVSLGNENSSSPTLTTVLKEAKKLRGYADRLKDSGFPFESNEAYFEAALNFFLGASLLEACNGETSKYWEMNQMQMYSSAAKLCETCALEYEKRKEMAAAALAYKCMEVAYMRVVYCKNSSTCRFLHDLQTSLPSALQGESPSSSASDIDNLNNLMVDKAVLSKGYGSHAGNHVIVPRNRPNLVCLLDFTKDVNSAMEASRKSQNAFVAANNKEGMISVKRVIDFSFQNVEDLVHLVRLAFMAVDHQGFSGNRE</sequence>
<dbReference type="InterPro" id="IPR056406">
    <property type="entry name" value="THD_CWZF3/5/7"/>
</dbReference>
<accession>A0A8S0RW08</accession>
<dbReference type="PANTHER" id="PTHR46524">
    <property type="entry name" value="CW-TYPE ZINC FINGER"/>
    <property type="match status" value="1"/>
</dbReference>
<protein>
    <submittedName>
        <fullName evidence="3">Pyridine nucleotide-disulfide oxidoreductase domain-containing protein 2</fullName>
    </submittedName>
</protein>
<feature type="region of interest" description="Disordered" evidence="1">
    <location>
        <begin position="1"/>
        <end position="40"/>
    </location>
</feature>